<keyword evidence="2" id="KW-1185">Reference proteome</keyword>
<dbReference type="EMBL" id="ATIB01000050">
    <property type="protein sequence ID" value="EQB02127.1"/>
    <property type="molecule type" value="Genomic_DNA"/>
</dbReference>
<evidence type="ECO:0000313" key="1">
    <source>
        <dbReference type="EMBL" id="EQB02127.1"/>
    </source>
</evidence>
<dbReference type="AlphaFoldDB" id="T0GN65"/>
<dbReference type="PATRIC" id="fig|1114964.3.peg.1742"/>
<dbReference type="RefSeq" id="WP_021244703.1">
    <property type="nucleotide sequence ID" value="NZ_ATIB01000050.1"/>
</dbReference>
<evidence type="ECO:0000313" key="2">
    <source>
        <dbReference type="Proteomes" id="UP000015524"/>
    </source>
</evidence>
<proteinExistence type="predicted"/>
<accession>T0GN65</accession>
<protein>
    <submittedName>
        <fullName evidence="1">Uncharacterized protein</fullName>
    </submittedName>
</protein>
<name>T0GN65_9SPHN</name>
<comment type="caution">
    <text evidence="1">The sequence shown here is derived from an EMBL/GenBank/DDBJ whole genome shotgun (WGS) entry which is preliminary data.</text>
</comment>
<gene>
    <name evidence="1" type="ORF">L485_08935</name>
</gene>
<dbReference type="Proteomes" id="UP000015524">
    <property type="component" value="Unassembled WGS sequence"/>
</dbReference>
<dbReference type="OrthoDB" id="9884029at2"/>
<sequence length="67" mass="7299">MSVAWTDEKIAEAAEALIAVHGEKAAQQMIDISQDEIRATGNCDAIPHDRIMAEIAARLCRARPVPE</sequence>
<reference evidence="1 2" key="1">
    <citation type="journal article" date="2013" name="Genome Announc.">
        <title>Draft Genome Sequence of a Hexachlorocyclohexane-Degrading Bacterium, Sphingobium baderi Strain LL03T.</title>
        <authorList>
            <person name="Kaur J."/>
            <person name="Verma H."/>
            <person name="Tripathi C."/>
            <person name="Khurana J.P."/>
            <person name="Lal R."/>
        </authorList>
    </citation>
    <scope>NUCLEOTIDE SEQUENCE [LARGE SCALE GENOMIC DNA]</scope>
    <source>
        <strain evidence="1 2">LL03</strain>
    </source>
</reference>
<organism evidence="1 2">
    <name type="scientific">Sphingobium baderi LL03</name>
    <dbReference type="NCBI Taxonomy" id="1114964"/>
    <lineage>
        <taxon>Bacteria</taxon>
        <taxon>Pseudomonadati</taxon>
        <taxon>Pseudomonadota</taxon>
        <taxon>Alphaproteobacteria</taxon>
        <taxon>Sphingomonadales</taxon>
        <taxon>Sphingomonadaceae</taxon>
        <taxon>Sphingobium</taxon>
    </lineage>
</organism>